<organism evidence="2">
    <name type="scientific">Dulem virus 147</name>
    <dbReference type="NCBI Taxonomy" id="3145624"/>
    <lineage>
        <taxon>Viruses</taxon>
        <taxon>Monodnaviria</taxon>
        <taxon>Sangervirae</taxon>
        <taxon>Phixviricota</taxon>
        <taxon>Malgrandaviricetes</taxon>
        <taxon>Petitvirales</taxon>
        <taxon>Microviridae</taxon>
        <taxon>Microvirus</taxon>
    </lineage>
</organism>
<feature type="region of interest" description="Disordered" evidence="1">
    <location>
        <begin position="22"/>
        <end position="67"/>
    </location>
</feature>
<accession>A0AAU8B0V0</accession>
<feature type="compositionally biased region" description="Polar residues" evidence="1">
    <location>
        <begin position="26"/>
        <end position="37"/>
    </location>
</feature>
<evidence type="ECO:0000256" key="1">
    <source>
        <dbReference type="SAM" id="MobiDB-lite"/>
    </source>
</evidence>
<name>A0AAU8B0V0_9VIRU</name>
<feature type="compositionally biased region" description="Low complexity" evidence="1">
    <location>
        <begin position="41"/>
        <end position="67"/>
    </location>
</feature>
<dbReference type="EMBL" id="PP511565">
    <property type="protein sequence ID" value="XCD05483.1"/>
    <property type="molecule type" value="Genomic_DNA"/>
</dbReference>
<protein>
    <submittedName>
        <fullName evidence="2">Uncharacterized protein</fullName>
    </submittedName>
</protein>
<evidence type="ECO:0000313" key="2">
    <source>
        <dbReference type="EMBL" id="XCD05483.1"/>
    </source>
</evidence>
<proteinExistence type="predicted"/>
<reference evidence="2" key="1">
    <citation type="submission" date="2024-03" db="EMBL/GenBank/DDBJ databases">
        <title>Diverse circular DNA viruses in blood, oral, and fecal samples of captive lemurs.</title>
        <authorList>
            <person name="Paietta E.N."/>
            <person name="Kraberger S."/>
            <person name="Lund M.C."/>
            <person name="Custer J.M."/>
            <person name="Vargas K.M."/>
            <person name="Ehmke E.E."/>
            <person name="Yoder A.D."/>
            <person name="Varsani A."/>
        </authorList>
    </citation>
    <scope>NUCLEOTIDE SEQUENCE</scope>
    <source>
        <strain evidence="2">Duke_24FS_92</strain>
    </source>
</reference>
<sequence>MTLQPSDAGQLMKMLQMAMSRRYKSDQTGAQDSQSYLMDNGAGSASASTFGGASVPSGQSSTSSSLSTLIGGASMLASFF</sequence>